<dbReference type="Proteomes" id="UP000234789">
    <property type="component" value="Unassembled WGS sequence"/>
</dbReference>
<feature type="coiled-coil region" evidence="9">
    <location>
        <begin position="445"/>
        <end position="479"/>
    </location>
</feature>
<dbReference type="GO" id="GO:0000155">
    <property type="term" value="F:phosphorelay sensor kinase activity"/>
    <property type="evidence" value="ECO:0007669"/>
    <property type="project" value="InterPro"/>
</dbReference>
<evidence type="ECO:0000256" key="7">
    <source>
        <dbReference type="ARBA" id="ARBA00022840"/>
    </source>
</evidence>
<comment type="caution">
    <text evidence="13">The sequence shown here is derived from an EMBL/GenBank/DDBJ whole genome shotgun (WGS) entry which is preliminary data.</text>
</comment>
<keyword evidence="14" id="KW-1185">Reference proteome</keyword>
<evidence type="ECO:0000256" key="8">
    <source>
        <dbReference type="ARBA" id="ARBA00023012"/>
    </source>
</evidence>
<keyword evidence="7" id="KW-0067">ATP-binding</keyword>
<evidence type="ECO:0000256" key="3">
    <source>
        <dbReference type="ARBA" id="ARBA00022553"/>
    </source>
</evidence>
<keyword evidence="9" id="KW-0175">Coiled coil</keyword>
<dbReference type="SMART" id="SM00388">
    <property type="entry name" value="HisKA"/>
    <property type="match status" value="1"/>
</dbReference>
<evidence type="ECO:0000256" key="5">
    <source>
        <dbReference type="ARBA" id="ARBA00022741"/>
    </source>
</evidence>
<evidence type="ECO:0000256" key="1">
    <source>
        <dbReference type="ARBA" id="ARBA00000085"/>
    </source>
</evidence>
<keyword evidence="11" id="KW-0812">Transmembrane</keyword>
<keyword evidence="11" id="KW-0472">Membrane</keyword>
<dbReference type="RefSeq" id="WP_101807862.1">
    <property type="nucleotide sequence ID" value="NZ_NFEZ01000003.1"/>
</dbReference>
<name>A0A2N5N8Q9_9BACL</name>
<evidence type="ECO:0000256" key="9">
    <source>
        <dbReference type="SAM" id="Coils"/>
    </source>
</evidence>
<keyword evidence="8" id="KW-0902">Two-component regulatory system</keyword>
<feature type="domain" description="Histidine kinase" evidence="12">
    <location>
        <begin position="488"/>
        <end position="723"/>
    </location>
</feature>
<evidence type="ECO:0000256" key="6">
    <source>
        <dbReference type="ARBA" id="ARBA00022777"/>
    </source>
</evidence>
<organism evidence="13 14">
    <name type="scientific">Paenibacillus pasadenensis</name>
    <dbReference type="NCBI Taxonomy" id="217090"/>
    <lineage>
        <taxon>Bacteria</taxon>
        <taxon>Bacillati</taxon>
        <taxon>Bacillota</taxon>
        <taxon>Bacilli</taxon>
        <taxon>Bacillales</taxon>
        <taxon>Paenibacillaceae</taxon>
        <taxon>Paenibacillus</taxon>
    </lineage>
</organism>
<feature type="region of interest" description="Disordered" evidence="10">
    <location>
        <begin position="720"/>
        <end position="746"/>
    </location>
</feature>
<dbReference type="PROSITE" id="PS50109">
    <property type="entry name" value="HIS_KIN"/>
    <property type="match status" value="1"/>
</dbReference>
<keyword evidence="3" id="KW-0597">Phosphoprotein</keyword>
<dbReference type="Gene3D" id="1.10.287.130">
    <property type="match status" value="1"/>
</dbReference>
<evidence type="ECO:0000313" key="14">
    <source>
        <dbReference type="Proteomes" id="UP000234789"/>
    </source>
</evidence>
<accession>A0A2N5N8Q9</accession>
<keyword evidence="6 13" id="KW-0418">Kinase</keyword>
<proteinExistence type="predicted"/>
<dbReference type="InterPro" id="IPR005467">
    <property type="entry name" value="His_kinase_dom"/>
</dbReference>
<dbReference type="InterPro" id="IPR003594">
    <property type="entry name" value="HATPase_dom"/>
</dbReference>
<dbReference type="SUPFAM" id="SSF55874">
    <property type="entry name" value="ATPase domain of HSP90 chaperone/DNA topoisomerase II/histidine kinase"/>
    <property type="match status" value="1"/>
</dbReference>
<dbReference type="PANTHER" id="PTHR43065:SF42">
    <property type="entry name" value="TWO-COMPONENT SENSOR PPRA"/>
    <property type="match status" value="1"/>
</dbReference>
<dbReference type="InterPro" id="IPR004358">
    <property type="entry name" value="Sig_transdc_His_kin-like_C"/>
</dbReference>
<feature type="transmembrane region" description="Helical" evidence="11">
    <location>
        <begin position="220"/>
        <end position="241"/>
    </location>
</feature>
<dbReference type="EC" id="2.7.13.3" evidence="2"/>
<dbReference type="InterPro" id="IPR011623">
    <property type="entry name" value="7TMR_DISM_rcpt_extracell_dom1"/>
</dbReference>
<feature type="transmembrane region" description="Helical" evidence="11">
    <location>
        <begin position="344"/>
        <end position="364"/>
    </location>
</feature>
<keyword evidence="4" id="KW-0808">Transferase</keyword>
<dbReference type="GO" id="GO:0005524">
    <property type="term" value="F:ATP binding"/>
    <property type="evidence" value="ECO:0007669"/>
    <property type="project" value="UniProtKB-KW"/>
</dbReference>
<evidence type="ECO:0000259" key="12">
    <source>
        <dbReference type="PROSITE" id="PS50109"/>
    </source>
</evidence>
<feature type="transmembrane region" description="Helical" evidence="11">
    <location>
        <begin position="371"/>
        <end position="391"/>
    </location>
</feature>
<dbReference type="InterPro" id="IPR036890">
    <property type="entry name" value="HATPase_C_sf"/>
</dbReference>
<comment type="catalytic activity">
    <reaction evidence="1">
        <text>ATP + protein L-histidine = ADP + protein N-phospho-L-histidine.</text>
        <dbReference type="EC" id="2.7.13.3"/>
    </reaction>
</comment>
<feature type="transmembrane region" description="Helical" evidence="11">
    <location>
        <begin position="286"/>
        <end position="302"/>
    </location>
</feature>
<evidence type="ECO:0000313" key="13">
    <source>
        <dbReference type="EMBL" id="PLT46724.1"/>
    </source>
</evidence>
<evidence type="ECO:0000256" key="2">
    <source>
        <dbReference type="ARBA" id="ARBA00012438"/>
    </source>
</evidence>
<protein>
    <recommendedName>
        <fullName evidence="2">histidine kinase</fullName>
        <ecNumber evidence="2">2.7.13.3</ecNumber>
    </recommendedName>
</protein>
<dbReference type="PANTHER" id="PTHR43065">
    <property type="entry name" value="SENSOR HISTIDINE KINASE"/>
    <property type="match status" value="1"/>
</dbReference>
<feature type="transmembrane region" description="Helical" evidence="11">
    <location>
        <begin position="314"/>
        <end position="332"/>
    </location>
</feature>
<dbReference type="Pfam" id="PF02518">
    <property type="entry name" value="HATPase_c"/>
    <property type="match status" value="1"/>
</dbReference>
<dbReference type="Pfam" id="PF07695">
    <property type="entry name" value="7TMR-DISM_7TM"/>
    <property type="match status" value="1"/>
</dbReference>
<keyword evidence="5" id="KW-0547">Nucleotide-binding</keyword>
<sequence>MPKFRPSSRKRWRLLPAALLLLTIGGAAAWTLLVPDSGGEQAPAATAGKIDLTGQPFDEAIALRGQWEFYPGRLLEPASWDAGAGAPPQPAGYMDVPGYWNRQPIDGRTYPLEGCATLRLTALLPEELPLLAVKLGNTFTSYRLWADGRETASAGVVACSREEAVPRQIVQVAPLERGDGPELELVLQLSNYDYYKSGFQRSPLIGTEAQLEAAYRRDAAVSWFAFGACGIIAFYHLLVFAVRRRHLASLYVGSFSLLMSVRTLLVNDRLVYTIFPELDWQWFAKALYLIFYLGLLLLTRMLRELYPAFVGRRLVRASDAVGGLGALLCLLTEQRVYEHALLPAELYACFVMAYGAGAIAVAVARGERGALLFLCGFAVLAATIIHDFFYMADLTRAASLAPLGFLAFSLFQSVLLARQYAGSFAEAEQLARRLLAMDRLKDEWSQTLEQRVQERTAELQEAMGRLESAQRQLVQAEKMASLGSLVAGVAHEINTPIGIGVTASSHLAQRAERLRQLYASGQMKRTELERFLAESSESASILLSNLQRTEQLVRSFKQVAAGQASELPQRFEAKQAALDVLISLSPLLRESGVRLDVRVEAEEGLETTGYVGAFYQILTNLLVNSVTHAYPEGGSGIVAITISRLRERAGLYVEFEDDGVGMEPELAARIFDPFVTTRRGRGGTGLGLSLVYSLVATTWGGAVRIWSEPGRGARFELELPEAAEETGEEQAHERRDGGQAQARNRS</sequence>
<dbReference type="Gene3D" id="3.30.565.10">
    <property type="entry name" value="Histidine kinase-like ATPase, C-terminal domain"/>
    <property type="match status" value="1"/>
</dbReference>
<reference evidence="13 14" key="1">
    <citation type="submission" date="2017-05" db="EMBL/GenBank/DDBJ databases">
        <title>Functional genome analysis of Paenibacillus pasadenensis strain R16: insights on endophytic life style and antifungal activity.</title>
        <authorList>
            <person name="Passera A."/>
            <person name="Marcolungo L."/>
            <person name="Casati P."/>
            <person name="Brasca M."/>
            <person name="Quaglino F."/>
            <person name="Delledonne M."/>
        </authorList>
    </citation>
    <scope>NUCLEOTIDE SEQUENCE [LARGE SCALE GENOMIC DNA]</scope>
    <source>
        <strain evidence="13 14">R16</strain>
    </source>
</reference>
<keyword evidence="11" id="KW-1133">Transmembrane helix</keyword>
<evidence type="ECO:0000256" key="11">
    <source>
        <dbReference type="SAM" id="Phobius"/>
    </source>
</evidence>
<dbReference type="SMART" id="SM00387">
    <property type="entry name" value="HATPase_c"/>
    <property type="match status" value="1"/>
</dbReference>
<dbReference type="EMBL" id="NFEZ01000003">
    <property type="protein sequence ID" value="PLT46724.1"/>
    <property type="molecule type" value="Genomic_DNA"/>
</dbReference>
<dbReference type="InterPro" id="IPR003661">
    <property type="entry name" value="HisK_dim/P_dom"/>
</dbReference>
<gene>
    <name evidence="13" type="ORF">B8V81_0948</name>
</gene>
<evidence type="ECO:0000256" key="4">
    <source>
        <dbReference type="ARBA" id="ARBA00022679"/>
    </source>
</evidence>
<dbReference type="PRINTS" id="PR00344">
    <property type="entry name" value="BCTRLSENSOR"/>
</dbReference>
<dbReference type="AlphaFoldDB" id="A0A2N5N8Q9"/>
<evidence type="ECO:0000256" key="10">
    <source>
        <dbReference type="SAM" id="MobiDB-lite"/>
    </source>
</evidence>
<feature type="transmembrane region" description="Helical" evidence="11">
    <location>
        <begin position="248"/>
        <end position="266"/>
    </location>
</feature>